<organism evidence="1 2">
    <name type="scientific">Cohnella rhizosphaerae</name>
    <dbReference type="NCBI Taxonomy" id="1457232"/>
    <lineage>
        <taxon>Bacteria</taxon>
        <taxon>Bacillati</taxon>
        <taxon>Bacillota</taxon>
        <taxon>Bacilli</taxon>
        <taxon>Bacillales</taxon>
        <taxon>Paenibacillaceae</taxon>
        <taxon>Cohnella</taxon>
    </lineage>
</organism>
<dbReference type="EMBL" id="JAPDIA010000008">
    <property type="protein sequence ID" value="MDG0813441.1"/>
    <property type="molecule type" value="Genomic_DNA"/>
</dbReference>
<protein>
    <submittedName>
        <fullName evidence="1">Uncharacterized protein</fullName>
    </submittedName>
</protein>
<comment type="caution">
    <text evidence="1">The sequence shown here is derived from an EMBL/GenBank/DDBJ whole genome shotgun (WGS) entry which is preliminary data.</text>
</comment>
<reference evidence="1" key="1">
    <citation type="submission" date="2022-10" db="EMBL/GenBank/DDBJ databases">
        <title>Comparative genomic analysis of Cohnella hashimotonis sp. nov., isolated from the International Space Station.</title>
        <authorList>
            <person name="Simpson A."/>
            <person name="Venkateswaran K."/>
        </authorList>
    </citation>
    <scope>NUCLEOTIDE SEQUENCE</scope>
    <source>
        <strain evidence="1">DSM 28161</strain>
    </source>
</reference>
<dbReference type="Proteomes" id="UP001153404">
    <property type="component" value="Unassembled WGS sequence"/>
</dbReference>
<keyword evidence="2" id="KW-1185">Reference proteome</keyword>
<sequence length="421" mass="47053">MRAWVKGTTVRWSVALLLVWPILLIQNFSNERSAYADPSSDAYVNYDAGTGTWTMGTAAVEKKVRLNGAGQFLQTSFKNKLTNREYVQGTQNSDEFQIKIDSMVYNGSSTGWVYDSHAVSTLSQGESQLRITMHNAIVKVQRYYVVYPFTGAIREWSEFQNVSGSAQLFSSPYMFKQRLMQNDRADIDLQYMTGGGNFTGSGMLKTVPMTGSYSRIFDSYDAPEVTSVDGHTQNAIGTYEQGTSVYDSLFVLRNRSLSEGVWLSFDYNGHWLAQISESGTPINLSGYASMTDYSVANNASIQGPKSIIGVFSGDLDDMGNTILDYTYRYLWDYTRGSGGGSWQNRISPQMPNAFESANYARYGGGDCRACRRQLVRSQRRLERGAVGRELRRSECIRAEERHEDEGVVAVLACGLRFGGRQ</sequence>
<evidence type="ECO:0000313" key="2">
    <source>
        <dbReference type="Proteomes" id="UP001153404"/>
    </source>
</evidence>
<dbReference type="RefSeq" id="WP_277537385.1">
    <property type="nucleotide sequence ID" value="NZ_JAPDIA010000008.1"/>
</dbReference>
<gene>
    <name evidence="1" type="ORF">OMP40_32265</name>
</gene>
<accession>A0A9X4KY34</accession>
<proteinExistence type="predicted"/>
<evidence type="ECO:0000313" key="1">
    <source>
        <dbReference type="EMBL" id="MDG0813441.1"/>
    </source>
</evidence>
<dbReference type="AlphaFoldDB" id="A0A9X4KY34"/>
<name>A0A9X4KY34_9BACL</name>